<evidence type="ECO:0000259" key="1">
    <source>
        <dbReference type="PROSITE" id="PS51462"/>
    </source>
</evidence>
<protein>
    <recommendedName>
        <fullName evidence="1">Nudix hydrolase domain-containing protein</fullName>
    </recommendedName>
</protein>
<reference evidence="2" key="1">
    <citation type="submission" date="2021-01" db="EMBL/GenBank/DDBJ databases">
        <authorList>
            <person name="Corre E."/>
            <person name="Pelletier E."/>
            <person name="Niang G."/>
            <person name="Scheremetjew M."/>
            <person name="Finn R."/>
            <person name="Kale V."/>
            <person name="Holt S."/>
            <person name="Cochrane G."/>
            <person name="Meng A."/>
            <person name="Brown T."/>
            <person name="Cohen L."/>
        </authorList>
    </citation>
    <scope>NUCLEOTIDE SEQUENCE</scope>
    <source>
        <strain evidence="2">CCMP1320</strain>
    </source>
</reference>
<gene>
    <name evidence="2" type="ORF">DTER00134_LOCUS115</name>
</gene>
<evidence type="ECO:0000313" key="2">
    <source>
        <dbReference type="EMBL" id="CAE0485076.1"/>
    </source>
</evidence>
<organism evidence="2">
    <name type="scientific">Dunaliella tertiolecta</name>
    <name type="common">Green alga</name>
    <dbReference type="NCBI Taxonomy" id="3047"/>
    <lineage>
        <taxon>Eukaryota</taxon>
        <taxon>Viridiplantae</taxon>
        <taxon>Chlorophyta</taxon>
        <taxon>core chlorophytes</taxon>
        <taxon>Chlorophyceae</taxon>
        <taxon>CS clade</taxon>
        <taxon>Chlamydomonadales</taxon>
        <taxon>Dunaliellaceae</taxon>
        <taxon>Dunaliella</taxon>
    </lineage>
</organism>
<dbReference type="InterPro" id="IPR015797">
    <property type="entry name" value="NUDIX_hydrolase-like_dom_sf"/>
</dbReference>
<dbReference type="PROSITE" id="PS51462">
    <property type="entry name" value="NUDIX"/>
    <property type="match status" value="1"/>
</dbReference>
<feature type="domain" description="Nudix hydrolase" evidence="1">
    <location>
        <begin position="95"/>
        <end position="235"/>
    </location>
</feature>
<dbReference type="EMBL" id="HBIP01000233">
    <property type="protein sequence ID" value="CAE0485076.1"/>
    <property type="molecule type" value="Transcribed_RNA"/>
</dbReference>
<proteinExistence type="predicted"/>
<sequence length="249" mass="28140">MLLLCPLRLKSLCIFRTRPFTVPTAQRRQLSVLQSTQQGEQGHQQQDPMPKFELIEESVAYKRYLTLFDRQVRVTSEKTGQATTLAYDVIGHPRCNFRFAVVLPFHTASKDTDAQVTMIREFCQGPNAVCYNLPTGGFDPAKHTSIEDCARAELSEEALLKGGELVRLIPEDHPGFAEVKWCANRFVPFLVIDPHVDPKPGARDAEEFIEVKRVGMEEFRNLNDGGDLMLPSMVTANLALKYLEKRGFV</sequence>
<name>A0A7S3VGT3_DUNTE</name>
<dbReference type="AlphaFoldDB" id="A0A7S3VGT3"/>
<accession>A0A7S3VGT3</accession>
<dbReference type="SUPFAM" id="SSF55811">
    <property type="entry name" value="Nudix"/>
    <property type="match status" value="1"/>
</dbReference>
<dbReference type="Gene3D" id="3.90.79.10">
    <property type="entry name" value="Nucleoside Triphosphate Pyrophosphohydrolase"/>
    <property type="match status" value="1"/>
</dbReference>
<dbReference type="InterPro" id="IPR000086">
    <property type="entry name" value="NUDIX_hydrolase_dom"/>
</dbReference>
<dbReference type="Pfam" id="PF00293">
    <property type="entry name" value="NUDIX"/>
    <property type="match status" value="1"/>
</dbReference>